<name>A0A0F9MJ08_9ZZZZ</name>
<sequence>MNNIDYNDLCEKFQATLSLSDEPIKLVTLPGTTQNQLKGSKLWWNDTSEK</sequence>
<dbReference type="EMBL" id="LAZR01004585">
    <property type="protein sequence ID" value="KKN07295.1"/>
    <property type="molecule type" value="Genomic_DNA"/>
</dbReference>
<gene>
    <name evidence="1" type="ORF">LCGC14_1068500</name>
</gene>
<reference evidence="1" key="1">
    <citation type="journal article" date="2015" name="Nature">
        <title>Complex archaea that bridge the gap between prokaryotes and eukaryotes.</title>
        <authorList>
            <person name="Spang A."/>
            <person name="Saw J.H."/>
            <person name="Jorgensen S.L."/>
            <person name="Zaremba-Niedzwiedzka K."/>
            <person name="Martijn J."/>
            <person name="Lind A.E."/>
            <person name="van Eijk R."/>
            <person name="Schleper C."/>
            <person name="Guy L."/>
            <person name="Ettema T.J."/>
        </authorList>
    </citation>
    <scope>NUCLEOTIDE SEQUENCE</scope>
</reference>
<accession>A0A0F9MJ08</accession>
<comment type="caution">
    <text evidence="1">The sequence shown here is derived from an EMBL/GenBank/DDBJ whole genome shotgun (WGS) entry which is preliminary data.</text>
</comment>
<organism evidence="1">
    <name type="scientific">marine sediment metagenome</name>
    <dbReference type="NCBI Taxonomy" id="412755"/>
    <lineage>
        <taxon>unclassified sequences</taxon>
        <taxon>metagenomes</taxon>
        <taxon>ecological metagenomes</taxon>
    </lineage>
</organism>
<protein>
    <submittedName>
        <fullName evidence="1">Uncharacterized protein</fullName>
    </submittedName>
</protein>
<evidence type="ECO:0000313" key="1">
    <source>
        <dbReference type="EMBL" id="KKN07295.1"/>
    </source>
</evidence>
<proteinExistence type="predicted"/>
<dbReference type="AlphaFoldDB" id="A0A0F9MJ08"/>